<accession>A0AAN7R6P7</accession>
<evidence type="ECO:0000313" key="1">
    <source>
        <dbReference type="EMBL" id="KAK4787908.1"/>
    </source>
</evidence>
<comment type="caution">
    <text evidence="1">The sequence shown here is derived from an EMBL/GenBank/DDBJ whole genome shotgun (WGS) entry which is preliminary data.</text>
</comment>
<dbReference type="Proteomes" id="UP001346149">
    <property type="component" value="Unassembled WGS sequence"/>
</dbReference>
<name>A0AAN7R6P7_TRANT</name>
<dbReference type="AlphaFoldDB" id="A0AAN7R6P7"/>
<reference evidence="1 2" key="1">
    <citation type="journal article" date="2023" name="Hortic Res">
        <title>Pangenome of water caltrop reveals structural variations and asymmetric subgenome divergence after allopolyploidization.</title>
        <authorList>
            <person name="Zhang X."/>
            <person name="Chen Y."/>
            <person name="Wang L."/>
            <person name="Yuan Y."/>
            <person name="Fang M."/>
            <person name="Shi L."/>
            <person name="Lu R."/>
            <person name="Comes H.P."/>
            <person name="Ma Y."/>
            <person name="Chen Y."/>
            <person name="Huang G."/>
            <person name="Zhou Y."/>
            <person name="Zheng Z."/>
            <person name="Qiu Y."/>
        </authorList>
    </citation>
    <scope>NUCLEOTIDE SEQUENCE [LARGE SCALE GENOMIC DNA]</scope>
    <source>
        <strain evidence="1">F231</strain>
    </source>
</reference>
<organism evidence="1 2">
    <name type="scientific">Trapa natans</name>
    <name type="common">Water chestnut</name>
    <dbReference type="NCBI Taxonomy" id="22666"/>
    <lineage>
        <taxon>Eukaryota</taxon>
        <taxon>Viridiplantae</taxon>
        <taxon>Streptophyta</taxon>
        <taxon>Embryophyta</taxon>
        <taxon>Tracheophyta</taxon>
        <taxon>Spermatophyta</taxon>
        <taxon>Magnoliopsida</taxon>
        <taxon>eudicotyledons</taxon>
        <taxon>Gunneridae</taxon>
        <taxon>Pentapetalae</taxon>
        <taxon>rosids</taxon>
        <taxon>malvids</taxon>
        <taxon>Myrtales</taxon>
        <taxon>Lythraceae</taxon>
        <taxon>Trapa</taxon>
    </lineage>
</organism>
<proteinExistence type="predicted"/>
<dbReference type="EMBL" id="JAXQNO010000012">
    <property type="protein sequence ID" value="KAK4787908.1"/>
    <property type="molecule type" value="Genomic_DNA"/>
</dbReference>
<sequence>MDWDSFRAHWTGPSLVRVIKFWTASSELQTLKDENSYAMHILASSAIENGKSNGYSFLSVKSINPLNLPLPLSPSSTRFIADDSTGPPYPCCVHQLPFPERSSNIMTPEAKTLSFGVTTPFSINSGPGGHVTLSSYDTSGQLEATFVIIDLTSPKLGTFARGSNAFQKDVAALEVLVDVGRIRLVVQNADFSRDISFYNLDCCIVALEYFQVYQAPDIASCAKDPMAFYRFSYL</sequence>
<keyword evidence="2" id="KW-1185">Reference proteome</keyword>
<gene>
    <name evidence="1" type="ORF">SAY86_011741</name>
</gene>
<evidence type="ECO:0000313" key="2">
    <source>
        <dbReference type="Proteomes" id="UP001346149"/>
    </source>
</evidence>
<protein>
    <submittedName>
        <fullName evidence="1">Uncharacterized protein</fullName>
    </submittedName>
</protein>